<dbReference type="GO" id="GO:0005847">
    <property type="term" value="C:mRNA cleavage and polyadenylation specificity factor complex"/>
    <property type="evidence" value="ECO:0007669"/>
    <property type="project" value="TreeGrafter"/>
</dbReference>
<evidence type="ECO:0000313" key="10">
    <source>
        <dbReference type="EMBL" id="KAB1219921.1"/>
    </source>
</evidence>
<dbReference type="AlphaFoldDB" id="A0A6A1W3X6"/>
<dbReference type="CDD" id="cd12398">
    <property type="entry name" value="RRM_CSTF2_RNA15_like"/>
    <property type="match status" value="1"/>
</dbReference>
<keyword evidence="11" id="KW-1185">Reference proteome</keyword>
<comment type="subcellular location">
    <subcellularLocation>
        <location evidence="1">Nucleus</location>
    </subcellularLocation>
</comment>
<evidence type="ECO:0000313" key="11">
    <source>
        <dbReference type="Proteomes" id="UP000516437"/>
    </source>
</evidence>
<accession>A0A6A1W3X6</accession>
<reference evidence="10 11" key="1">
    <citation type="journal article" date="2019" name="Plant Biotechnol. J.">
        <title>The red bayberry genome and genetic basis of sex determination.</title>
        <authorList>
            <person name="Jia H.M."/>
            <person name="Jia H.J."/>
            <person name="Cai Q.L."/>
            <person name="Wang Y."/>
            <person name="Zhao H.B."/>
            <person name="Yang W.F."/>
            <person name="Wang G.Y."/>
            <person name="Li Y.H."/>
            <person name="Zhan D.L."/>
            <person name="Shen Y.T."/>
            <person name="Niu Q.F."/>
            <person name="Chang L."/>
            <person name="Qiu J."/>
            <person name="Zhao L."/>
            <person name="Xie H.B."/>
            <person name="Fu W.Y."/>
            <person name="Jin J."/>
            <person name="Li X.W."/>
            <person name="Jiao Y."/>
            <person name="Zhou C.C."/>
            <person name="Tu T."/>
            <person name="Chai C.Y."/>
            <person name="Gao J.L."/>
            <person name="Fan L.J."/>
            <person name="van de Weg E."/>
            <person name="Wang J.Y."/>
            <person name="Gao Z.S."/>
        </authorList>
    </citation>
    <scope>NUCLEOTIDE SEQUENCE [LARGE SCALE GENOMIC DNA]</scope>
    <source>
        <tissue evidence="10">Leaves</tissue>
    </source>
</reference>
<sequence length="1001" mass="110605">MKVKSELRLSADDAWPPGFRFHPTDEELILYYLKRKICGRRLKLNIIAEIDVYKSDPEELPAQSELRTRDRQWFFFSPRDRKYPNGGRSNRATAHGYWKATGKDRNITCNSRGVGVKKTLVFYRGRAPNGTRTDWVMHEYTMDEEELKRCQNVKDYYALYKLYKKSGPGPKNGEQYGAPFKEEEWADDECPDFNNSAERDISAKLHDEVVTVNDSRINGHIQSTLDEFDEFLRRIADEIVHDQPQIDDIAHFQSQVGEEETQSTMVDPSSREVVNPEPIRGLHPSGLQCDVQTSFDFTQSTTSQMQLHEPPAVTSAPNLQINEPLIIHEEDFLEIDDLIGPEPSVSNNDNSLETLQFEEAEFSLSEFDLFHDADLFLHDMGPINQEAVADPYMNALEYNSANQFDHQLQPTLDIAGQIVTQTWADDERRSIHTPAELNLGSFSPQPSGIVFESTNIPTQANENQNGNEGGGATNRFSSALWAFVESIPTTPASASENALVNRAFERMSSFSRVRVNVRNTNVSAPIGAGTRTVGNIPYDATEEQLIEICQEVGPVVSFRLVIDRETGKPKGYGFCEYKDEETALSARRNLQGYEINGRQLRVDFAENDKGGDRNREQGRGGPGLAANVDPQKQVTGSVNHGESVHHQPIGLHIAITAAAVMAGALGGAQAGIQSNQNGLHSQSALANDPLTLHLAKMSRSQLNEIMSELKLMATQNKELSRQLLVARPQLPKALRTFLQAQIMLGMVTPQMLQMPNIRQTSGQPTQPPLHSSQRGQPPAVQTLPGLPPPSQNKMQSGLISKLQENQVAGLPQNSLVHNQFSALPQTRIQLPQHSNMPIVQPTMVPTQSAASALGSLSSRLQGQVANSSSLNQQMQPTLLQHSGQVGAASLGHGLQMVNPNATTQASILPSPPMLDASLQVPNSDKYFHCANEIALCARKIAASASSASRSTSTPSPPTKKKKKKTFSLEVESLFLNIIELSSILTSFILTAWPLIRVLHGN</sequence>
<dbReference type="OrthoDB" id="272703at2759"/>
<feature type="compositionally biased region" description="Polar residues" evidence="7">
    <location>
        <begin position="630"/>
        <end position="640"/>
    </location>
</feature>
<dbReference type="PROSITE" id="PS50102">
    <property type="entry name" value="RRM"/>
    <property type="match status" value="1"/>
</dbReference>
<evidence type="ECO:0000256" key="4">
    <source>
        <dbReference type="ARBA" id="ARBA00023163"/>
    </source>
</evidence>
<evidence type="ECO:0000256" key="3">
    <source>
        <dbReference type="ARBA" id="ARBA00023125"/>
    </source>
</evidence>
<feature type="compositionally biased region" description="Polar residues" evidence="7">
    <location>
        <begin position="757"/>
        <end position="775"/>
    </location>
</feature>
<keyword evidence="6" id="KW-0694">RNA-binding</keyword>
<dbReference type="Pfam" id="PF00076">
    <property type="entry name" value="RRM_1"/>
    <property type="match status" value="1"/>
</dbReference>
<dbReference type="FunFam" id="3.30.70.330:FF:000378">
    <property type="entry name" value="Cleavage stimulating factor 64"/>
    <property type="match status" value="1"/>
</dbReference>
<dbReference type="PANTHER" id="PTHR45735">
    <property type="entry name" value="CLEAVAGE STIMULATION FACTOR SUBUNIT 2"/>
    <property type="match status" value="1"/>
</dbReference>
<dbReference type="PANTHER" id="PTHR45735:SF2">
    <property type="entry name" value="CLEAVAGE STIMULATION FACTOR SUBUNIT 2"/>
    <property type="match status" value="1"/>
</dbReference>
<evidence type="ECO:0000259" key="9">
    <source>
        <dbReference type="PROSITE" id="PS51005"/>
    </source>
</evidence>
<dbReference type="InterPro" id="IPR036093">
    <property type="entry name" value="NAC_dom_sf"/>
</dbReference>
<feature type="compositionally biased region" description="Basic and acidic residues" evidence="7">
    <location>
        <begin position="605"/>
        <end position="618"/>
    </location>
</feature>
<dbReference type="SUPFAM" id="SSF54928">
    <property type="entry name" value="RNA-binding domain, RBD"/>
    <property type="match status" value="1"/>
</dbReference>
<feature type="domain" description="NAC" evidence="9">
    <location>
        <begin position="15"/>
        <end position="165"/>
    </location>
</feature>
<organism evidence="10 11">
    <name type="scientific">Morella rubra</name>
    <name type="common">Chinese bayberry</name>
    <dbReference type="NCBI Taxonomy" id="262757"/>
    <lineage>
        <taxon>Eukaryota</taxon>
        <taxon>Viridiplantae</taxon>
        <taxon>Streptophyta</taxon>
        <taxon>Embryophyta</taxon>
        <taxon>Tracheophyta</taxon>
        <taxon>Spermatophyta</taxon>
        <taxon>Magnoliopsida</taxon>
        <taxon>eudicotyledons</taxon>
        <taxon>Gunneridae</taxon>
        <taxon>Pentapetalae</taxon>
        <taxon>rosids</taxon>
        <taxon>fabids</taxon>
        <taxon>Fagales</taxon>
        <taxon>Myricaceae</taxon>
        <taxon>Morella</taxon>
    </lineage>
</organism>
<dbReference type="GO" id="GO:0003677">
    <property type="term" value="F:DNA binding"/>
    <property type="evidence" value="ECO:0007669"/>
    <property type="project" value="UniProtKB-KW"/>
</dbReference>
<dbReference type="InterPro" id="IPR025742">
    <property type="entry name" value="CSTF2_hinge"/>
</dbReference>
<feature type="region of interest" description="Disordered" evidence="7">
    <location>
        <begin position="757"/>
        <end position="795"/>
    </location>
</feature>
<dbReference type="SMART" id="SM00360">
    <property type="entry name" value="RRM"/>
    <property type="match status" value="1"/>
</dbReference>
<dbReference type="Gene3D" id="3.30.70.330">
    <property type="match status" value="1"/>
</dbReference>
<name>A0A6A1W3X6_9ROSI</name>
<feature type="region of interest" description="Disordered" evidence="7">
    <location>
        <begin position="605"/>
        <end position="642"/>
    </location>
</feature>
<proteinExistence type="predicted"/>
<dbReference type="Proteomes" id="UP000516437">
    <property type="component" value="Chromosome 3"/>
</dbReference>
<feature type="domain" description="RRM" evidence="8">
    <location>
        <begin position="529"/>
        <end position="607"/>
    </location>
</feature>
<evidence type="ECO:0000256" key="5">
    <source>
        <dbReference type="ARBA" id="ARBA00023242"/>
    </source>
</evidence>
<dbReference type="InterPro" id="IPR003441">
    <property type="entry name" value="NAC-dom"/>
</dbReference>
<dbReference type="InterPro" id="IPR035979">
    <property type="entry name" value="RBD_domain_sf"/>
</dbReference>
<keyword evidence="4" id="KW-0804">Transcription</keyword>
<dbReference type="InterPro" id="IPR000504">
    <property type="entry name" value="RRM_dom"/>
</dbReference>
<dbReference type="GO" id="GO:0006355">
    <property type="term" value="P:regulation of DNA-templated transcription"/>
    <property type="evidence" value="ECO:0007669"/>
    <property type="project" value="InterPro"/>
</dbReference>
<keyword evidence="3" id="KW-0238">DNA-binding</keyword>
<dbReference type="FunFam" id="2.170.150.80:FF:000002">
    <property type="entry name" value="Nac domain-containing protein 86"/>
    <property type="match status" value="1"/>
</dbReference>
<dbReference type="GO" id="GO:0003729">
    <property type="term" value="F:mRNA binding"/>
    <property type="evidence" value="ECO:0007669"/>
    <property type="project" value="TreeGrafter"/>
</dbReference>
<comment type="caution">
    <text evidence="10">The sequence shown here is derived from an EMBL/GenBank/DDBJ whole genome shotgun (WGS) entry which is preliminary data.</text>
</comment>
<dbReference type="Pfam" id="PF14327">
    <property type="entry name" value="CSTF2_hinge"/>
    <property type="match status" value="1"/>
</dbReference>
<evidence type="ECO:0000256" key="7">
    <source>
        <dbReference type="SAM" id="MobiDB-lite"/>
    </source>
</evidence>
<evidence type="ECO:0000256" key="2">
    <source>
        <dbReference type="ARBA" id="ARBA00023015"/>
    </source>
</evidence>
<protein>
    <submittedName>
        <fullName evidence="10">NAC domain-containing protein 78</fullName>
    </submittedName>
</protein>
<keyword evidence="5" id="KW-0539">Nucleus</keyword>
<dbReference type="EMBL" id="RXIC02000021">
    <property type="protein sequence ID" value="KAB1219921.1"/>
    <property type="molecule type" value="Genomic_DNA"/>
</dbReference>
<dbReference type="PROSITE" id="PS51005">
    <property type="entry name" value="NAC"/>
    <property type="match status" value="1"/>
</dbReference>
<keyword evidence="2" id="KW-0805">Transcription regulation</keyword>
<dbReference type="SUPFAM" id="SSF101941">
    <property type="entry name" value="NAC domain"/>
    <property type="match status" value="1"/>
</dbReference>
<gene>
    <name evidence="10" type="ORF">CJ030_MR3G009563</name>
</gene>
<dbReference type="Pfam" id="PF02365">
    <property type="entry name" value="NAM"/>
    <property type="match status" value="1"/>
</dbReference>
<evidence type="ECO:0000256" key="1">
    <source>
        <dbReference type="ARBA" id="ARBA00004123"/>
    </source>
</evidence>
<evidence type="ECO:0000256" key="6">
    <source>
        <dbReference type="PROSITE-ProRule" id="PRU00176"/>
    </source>
</evidence>
<dbReference type="InterPro" id="IPR012677">
    <property type="entry name" value="Nucleotide-bd_a/b_plait_sf"/>
</dbReference>
<evidence type="ECO:0000259" key="8">
    <source>
        <dbReference type="PROSITE" id="PS50102"/>
    </source>
</evidence>
<dbReference type="Gene3D" id="2.170.150.80">
    <property type="entry name" value="NAC domain"/>
    <property type="match status" value="1"/>
</dbReference>